<dbReference type="Gene3D" id="2.160.10.10">
    <property type="entry name" value="Hexapeptide repeat proteins"/>
    <property type="match status" value="1"/>
</dbReference>
<protein>
    <submittedName>
        <fullName evidence="1">Gamma carbonic anhydrase family protein</fullName>
    </submittedName>
</protein>
<evidence type="ECO:0000313" key="2">
    <source>
        <dbReference type="Proteomes" id="UP000422764"/>
    </source>
</evidence>
<gene>
    <name evidence="1" type="ORF">GOM49_11175</name>
</gene>
<dbReference type="AlphaFoldDB" id="A0A6I6F522"/>
<dbReference type="InterPro" id="IPR047324">
    <property type="entry name" value="LbH_gamma_CA-like"/>
</dbReference>
<dbReference type="CDD" id="cd04645">
    <property type="entry name" value="LbH_gamma_CA_like"/>
    <property type="match status" value="1"/>
</dbReference>
<dbReference type="Pfam" id="PF00132">
    <property type="entry name" value="Hexapep"/>
    <property type="match status" value="1"/>
</dbReference>
<dbReference type="InterPro" id="IPR001451">
    <property type="entry name" value="Hexapep"/>
</dbReference>
<dbReference type="Proteomes" id="UP000422764">
    <property type="component" value="Chromosome"/>
</dbReference>
<evidence type="ECO:0000313" key="1">
    <source>
        <dbReference type="EMBL" id="QGU95577.1"/>
    </source>
</evidence>
<accession>A0A6I6F522</accession>
<proteinExistence type="predicted"/>
<dbReference type="EMBL" id="CP046522">
    <property type="protein sequence ID" value="QGU95577.1"/>
    <property type="molecule type" value="Genomic_DNA"/>
</dbReference>
<dbReference type="SUPFAM" id="SSF51161">
    <property type="entry name" value="Trimeric LpxA-like enzymes"/>
    <property type="match status" value="1"/>
</dbReference>
<reference evidence="1 2" key="1">
    <citation type="submission" date="2019-12" db="EMBL/GenBank/DDBJ databases">
        <title>Genome sequenceing of Clostridium bovifaecis.</title>
        <authorList>
            <person name="Yao Y."/>
        </authorList>
    </citation>
    <scope>NUCLEOTIDE SEQUENCE [LARGE SCALE GENOMIC DNA]</scope>
    <source>
        <strain evidence="1 2">BXX</strain>
    </source>
</reference>
<dbReference type="InterPro" id="IPR050484">
    <property type="entry name" value="Transf_Hexapept/Carb_Anhydrase"/>
</dbReference>
<dbReference type="InterPro" id="IPR011004">
    <property type="entry name" value="Trimer_LpxA-like_sf"/>
</dbReference>
<dbReference type="PANTHER" id="PTHR13061">
    <property type="entry name" value="DYNACTIN SUBUNIT P25"/>
    <property type="match status" value="1"/>
</dbReference>
<organism evidence="1 2">
    <name type="scientific">Clostridium bovifaecis</name>
    <dbReference type="NCBI Taxonomy" id="2184719"/>
    <lineage>
        <taxon>Bacteria</taxon>
        <taxon>Bacillati</taxon>
        <taxon>Bacillota</taxon>
        <taxon>Clostridia</taxon>
        <taxon>Eubacteriales</taxon>
        <taxon>Clostridiaceae</taxon>
        <taxon>Clostridium</taxon>
    </lineage>
</organism>
<sequence length="171" mass="18507">MIYSFKNKAPKISDKAFIAKSSDIIGDVTLEGDSSVWFGAVLRADENSITIKRGTNIQDNCTVHSSMKHATYIGEYSNIGHNTVIHACKIGNHTLIGMECTVLDGAEVGDYTIVGAGSLIPGGKKIPSGVLCLGSPAKVVRELTKEEIEGIKENAQHYIEFSKEYMKGQDK</sequence>
<dbReference type="PANTHER" id="PTHR13061:SF29">
    <property type="entry name" value="GAMMA CARBONIC ANHYDRASE-LIKE 1, MITOCHONDRIAL-RELATED"/>
    <property type="match status" value="1"/>
</dbReference>
<name>A0A6I6F522_9CLOT</name>
<keyword evidence="2" id="KW-1185">Reference proteome</keyword>